<gene>
    <name evidence="2" type="ORF">SAMN02746066_04450</name>
</gene>
<dbReference type="AlphaFoldDB" id="A0A1M7NFK7"/>
<accession>A0A1M7NFK7</accession>
<organism evidence="2 3">
    <name type="scientific">Anaerosporobacter mobilis DSM 15930</name>
    <dbReference type="NCBI Taxonomy" id="1120996"/>
    <lineage>
        <taxon>Bacteria</taxon>
        <taxon>Bacillati</taxon>
        <taxon>Bacillota</taxon>
        <taxon>Clostridia</taxon>
        <taxon>Lachnospirales</taxon>
        <taxon>Lachnospiraceae</taxon>
        <taxon>Anaerosporobacter</taxon>
    </lineage>
</organism>
<keyword evidence="3" id="KW-1185">Reference proteome</keyword>
<evidence type="ECO:0000313" key="2">
    <source>
        <dbReference type="EMBL" id="SHN02495.1"/>
    </source>
</evidence>
<dbReference type="EMBL" id="FRCP01000028">
    <property type="protein sequence ID" value="SHN02495.1"/>
    <property type="molecule type" value="Genomic_DNA"/>
</dbReference>
<name>A0A1M7NFK7_9FIRM</name>
<proteinExistence type="predicted"/>
<reference evidence="2 3" key="1">
    <citation type="submission" date="2016-11" db="EMBL/GenBank/DDBJ databases">
        <authorList>
            <person name="Jaros S."/>
            <person name="Januszkiewicz K."/>
            <person name="Wedrychowicz H."/>
        </authorList>
    </citation>
    <scope>NUCLEOTIDE SEQUENCE [LARGE SCALE GENOMIC DNA]</scope>
    <source>
        <strain evidence="2 3">DSM 15930</strain>
    </source>
</reference>
<dbReference type="RefSeq" id="WP_073291570.1">
    <property type="nucleotide sequence ID" value="NZ_FRCP01000028.1"/>
</dbReference>
<evidence type="ECO:0000256" key="1">
    <source>
        <dbReference type="SAM" id="MobiDB-lite"/>
    </source>
</evidence>
<dbReference type="Proteomes" id="UP000184038">
    <property type="component" value="Unassembled WGS sequence"/>
</dbReference>
<sequence>MSDPRNPKAVPTKSSRSIHNNEFGNIPMEDNYDDGDIPEVDLPMNTEYQFHNQTLKNLLR</sequence>
<dbReference type="OrthoDB" id="2055283at2"/>
<protein>
    <submittedName>
        <fullName evidence="2">Uncharacterized protein</fullName>
    </submittedName>
</protein>
<feature type="compositionally biased region" description="Polar residues" evidence="1">
    <location>
        <begin position="12"/>
        <end position="23"/>
    </location>
</feature>
<feature type="region of interest" description="Disordered" evidence="1">
    <location>
        <begin position="1"/>
        <end position="36"/>
    </location>
</feature>
<evidence type="ECO:0000313" key="3">
    <source>
        <dbReference type="Proteomes" id="UP000184038"/>
    </source>
</evidence>